<sequence length="463" mass="48488">MKGMSSDSLRLTQYTICLGALLSNLSAGMFNIALVDIADSLQASLPSAQWVVTVYLLVISVLLPLMGKLGDRIGRTKVHNAGYFIFLAGALGCALSPSLPLLIASRVVQGAGAAMYQATNMALIISVFPKDQRGRALGLISTFVAAGSLAGPGLGGLVLEWFSWRTGFWLLTALALTAWLLANRLIPKDAPSGAGKPDLAGAALFAVSLTVLVTSLSLGGSYGWVSWQVLAPIIASLAGFLLFTARCLTPWPGNREPFIQLRLFREPGIAAGIGVTLVTYLAAFSAQLLLPVFFRSELELGPAAAGMIMMGYPLSLVIFSPLFGSLSDKLGTYPLMSAGLLLMAGAAGAMSFLSASYPVLAVLALIVLLGGSMGMITPPNNSLILGRARKSELGLVSSLIALSRNLGMMLGTAAGGAALGFRDQALGFRSLFLLCAVLLLLTFAVFALSFRSSRSKEFREIEG</sequence>
<evidence type="ECO:0000256" key="3">
    <source>
        <dbReference type="ARBA" id="ARBA00022475"/>
    </source>
</evidence>
<feature type="transmembrane region" description="Helical" evidence="7">
    <location>
        <begin position="199"/>
        <end position="218"/>
    </location>
</feature>
<dbReference type="InterPro" id="IPR011701">
    <property type="entry name" value="MFS"/>
</dbReference>
<feature type="transmembrane region" description="Helical" evidence="7">
    <location>
        <begin position="269"/>
        <end position="294"/>
    </location>
</feature>
<organism evidence="9 10">
    <name type="scientific">Paenibacillus algicola</name>
    <dbReference type="NCBI Taxonomy" id="2565926"/>
    <lineage>
        <taxon>Bacteria</taxon>
        <taxon>Bacillati</taxon>
        <taxon>Bacillota</taxon>
        <taxon>Bacilli</taxon>
        <taxon>Bacillales</taxon>
        <taxon>Paenibacillaceae</taxon>
        <taxon>Paenibacillus</taxon>
    </lineage>
</organism>
<feature type="transmembrane region" description="Helical" evidence="7">
    <location>
        <begin position="335"/>
        <end position="353"/>
    </location>
</feature>
<dbReference type="GO" id="GO:0022857">
    <property type="term" value="F:transmembrane transporter activity"/>
    <property type="evidence" value="ECO:0007669"/>
    <property type="project" value="InterPro"/>
</dbReference>
<reference evidence="9 10" key="1">
    <citation type="submission" date="2019-05" db="EMBL/GenBank/DDBJ databases">
        <authorList>
            <person name="Chen C."/>
        </authorList>
    </citation>
    <scope>NUCLEOTIDE SEQUENCE [LARGE SCALE GENOMIC DNA]</scope>
    <source>
        <strain evidence="9 10">HB172198</strain>
    </source>
</reference>
<dbReference type="PROSITE" id="PS50850">
    <property type="entry name" value="MFS"/>
    <property type="match status" value="1"/>
</dbReference>
<evidence type="ECO:0000256" key="1">
    <source>
        <dbReference type="ARBA" id="ARBA00004651"/>
    </source>
</evidence>
<evidence type="ECO:0000256" key="2">
    <source>
        <dbReference type="ARBA" id="ARBA00022448"/>
    </source>
</evidence>
<evidence type="ECO:0000256" key="7">
    <source>
        <dbReference type="SAM" id="Phobius"/>
    </source>
</evidence>
<evidence type="ECO:0000256" key="4">
    <source>
        <dbReference type="ARBA" id="ARBA00022692"/>
    </source>
</evidence>
<accession>A0A4P8XJW8</accession>
<dbReference type="KEGG" id="palo:E6C60_1142"/>
<dbReference type="Pfam" id="PF07690">
    <property type="entry name" value="MFS_1"/>
    <property type="match status" value="2"/>
</dbReference>
<keyword evidence="5 7" id="KW-1133">Transmembrane helix</keyword>
<dbReference type="InterPro" id="IPR020846">
    <property type="entry name" value="MFS_dom"/>
</dbReference>
<evidence type="ECO:0000313" key="10">
    <source>
        <dbReference type="Proteomes" id="UP000300879"/>
    </source>
</evidence>
<dbReference type="PANTHER" id="PTHR42718:SF46">
    <property type="entry name" value="BLR6921 PROTEIN"/>
    <property type="match status" value="1"/>
</dbReference>
<dbReference type="PRINTS" id="PR01036">
    <property type="entry name" value="TCRTETB"/>
</dbReference>
<feature type="transmembrane region" description="Helical" evidence="7">
    <location>
        <begin position="168"/>
        <end position="187"/>
    </location>
</feature>
<proteinExistence type="predicted"/>
<feature type="transmembrane region" description="Helical" evidence="7">
    <location>
        <begin position="431"/>
        <end position="450"/>
    </location>
</feature>
<feature type="domain" description="Major facilitator superfamily (MFS) profile" evidence="8">
    <location>
        <begin position="12"/>
        <end position="454"/>
    </location>
</feature>
<keyword evidence="10" id="KW-1185">Reference proteome</keyword>
<feature type="transmembrane region" description="Helical" evidence="7">
    <location>
        <begin position="12"/>
        <end position="35"/>
    </location>
</feature>
<evidence type="ECO:0000256" key="6">
    <source>
        <dbReference type="ARBA" id="ARBA00023136"/>
    </source>
</evidence>
<evidence type="ECO:0000256" key="5">
    <source>
        <dbReference type="ARBA" id="ARBA00022989"/>
    </source>
</evidence>
<keyword evidence="6 7" id="KW-0472">Membrane</keyword>
<feature type="transmembrane region" description="Helical" evidence="7">
    <location>
        <begin position="47"/>
        <end position="69"/>
    </location>
</feature>
<keyword evidence="2" id="KW-0813">Transport</keyword>
<feature type="transmembrane region" description="Helical" evidence="7">
    <location>
        <begin position="110"/>
        <end position="129"/>
    </location>
</feature>
<feature type="transmembrane region" description="Helical" evidence="7">
    <location>
        <begin position="300"/>
        <end position="323"/>
    </location>
</feature>
<dbReference type="CDD" id="cd17321">
    <property type="entry name" value="MFS_MMR_MDR_like"/>
    <property type="match status" value="1"/>
</dbReference>
<feature type="transmembrane region" description="Helical" evidence="7">
    <location>
        <begin position="224"/>
        <end position="248"/>
    </location>
</feature>
<feature type="transmembrane region" description="Helical" evidence="7">
    <location>
        <begin position="136"/>
        <end position="162"/>
    </location>
</feature>
<comment type="subcellular location">
    <subcellularLocation>
        <location evidence="1">Cell membrane</location>
        <topology evidence="1">Multi-pass membrane protein</topology>
    </subcellularLocation>
</comment>
<protein>
    <submittedName>
        <fullName evidence="9">Transporter, major facilitator family protein</fullName>
    </submittedName>
</protein>
<feature type="transmembrane region" description="Helical" evidence="7">
    <location>
        <begin position="399"/>
        <end position="419"/>
    </location>
</feature>
<dbReference type="Proteomes" id="UP000300879">
    <property type="component" value="Chromosome"/>
</dbReference>
<gene>
    <name evidence="9" type="ORF">E6C60_1142</name>
</gene>
<keyword evidence="4 7" id="KW-0812">Transmembrane</keyword>
<dbReference type="InterPro" id="IPR036259">
    <property type="entry name" value="MFS_trans_sf"/>
</dbReference>
<name>A0A4P8XJW8_9BACL</name>
<dbReference type="AlphaFoldDB" id="A0A4P8XJW8"/>
<feature type="transmembrane region" description="Helical" evidence="7">
    <location>
        <begin position="81"/>
        <end position="104"/>
    </location>
</feature>
<dbReference type="EMBL" id="CP040396">
    <property type="protein sequence ID" value="QCT01860.1"/>
    <property type="molecule type" value="Genomic_DNA"/>
</dbReference>
<dbReference type="GO" id="GO:0005886">
    <property type="term" value="C:plasma membrane"/>
    <property type="evidence" value="ECO:0007669"/>
    <property type="project" value="UniProtKB-SubCell"/>
</dbReference>
<evidence type="ECO:0000313" key="9">
    <source>
        <dbReference type="EMBL" id="QCT01860.1"/>
    </source>
</evidence>
<dbReference type="SUPFAM" id="SSF103473">
    <property type="entry name" value="MFS general substrate transporter"/>
    <property type="match status" value="1"/>
</dbReference>
<dbReference type="Gene3D" id="1.20.1720.10">
    <property type="entry name" value="Multidrug resistance protein D"/>
    <property type="match status" value="1"/>
</dbReference>
<keyword evidence="3" id="KW-1003">Cell membrane</keyword>
<dbReference type="Gene3D" id="1.20.1250.20">
    <property type="entry name" value="MFS general substrate transporter like domains"/>
    <property type="match status" value="1"/>
</dbReference>
<dbReference type="PANTHER" id="PTHR42718">
    <property type="entry name" value="MAJOR FACILITATOR SUPERFAMILY MULTIDRUG TRANSPORTER MFSC"/>
    <property type="match status" value="1"/>
</dbReference>
<feature type="transmembrane region" description="Helical" evidence="7">
    <location>
        <begin position="359"/>
        <end position="378"/>
    </location>
</feature>
<evidence type="ECO:0000259" key="8">
    <source>
        <dbReference type="PROSITE" id="PS50850"/>
    </source>
</evidence>